<dbReference type="InterPro" id="IPR036047">
    <property type="entry name" value="F-box-like_dom_sf"/>
</dbReference>
<dbReference type="PANTHER" id="PTHR34145:SF28">
    <property type="entry name" value="F-BOX DOMAIN-CONTAINING PROTEIN"/>
    <property type="match status" value="1"/>
</dbReference>
<evidence type="ECO:0000259" key="2">
    <source>
        <dbReference type="SMART" id="SM00579"/>
    </source>
</evidence>
<dbReference type="Pfam" id="PF23622">
    <property type="entry name" value="LRR_At1g61320_AtMIF1"/>
    <property type="match status" value="1"/>
</dbReference>
<dbReference type="SUPFAM" id="SSF81383">
    <property type="entry name" value="F-box domain"/>
    <property type="match status" value="1"/>
</dbReference>
<dbReference type="AlphaFoldDB" id="A0AAF0ZL51"/>
<gene>
    <name evidence="3" type="ORF">MTR67_034249</name>
</gene>
<dbReference type="EMBL" id="CP133619">
    <property type="protein sequence ID" value="WMV40864.1"/>
    <property type="molecule type" value="Genomic_DNA"/>
</dbReference>
<dbReference type="InterPro" id="IPR006566">
    <property type="entry name" value="FBD"/>
</dbReference>
<reference evidence="3" key="1">
    <citation type="submission" date="2023-08" db="EMBL/GenBank/DDBJ databases">
        <title>A de novo genome assembly of Solanum verrucosum Schlechtendal, a Mexican diploid species geographically isolated from the other diploid A-genome species in potato relatives.</title>
        <authorList>
            <person name="Hosaka K."/>
        </authorList>
    </citation>
    <scope>NUCLEOTIDE SEQUENCE</scope>
    <source>
        <tissue evidence="3">Young leaves</tissue>
    </source>
</reference>
<name>A0AAF0ZL51_SOLVR</name>
<evidence type="ECO:0000313" key="3">
    <source>
        <dbReference type="EMBL" id="WMV40864.1"/>
    </source>
</evidence>
<dbReference type="InterPro" id="IPR017451">
    <property type="entry name" value="F-box-assoc_interact_dom"/>
</dbReference>
<dbReference type="InterPro" id="IPR013187">
    <property type="entry name" value="F-box-assoc_dom_typ3"/>
</dbReference>
<dbReference type="Pfam" id="PF08268">
    <property type="entry name" value="FBA_3"/>
    <property type="match status" value="1"/>
</dbReference>
<evidence type="ECO:0000256" key="1">
    <source>
        <dbReference type="SAM" id="Phobius"/>
    </source>
</evidence>
<sequence length="658" mass="76050">MILPSHVEIPPQEVYVYGLGYDATSDEYKILRIDTHDKKPDEILALKSGSWRKIEETSGRMSVTKISDRELCLAFLHGAFHWIGHCPRNSVVSFNISDEMYGEISLPGILVGVYVLGLVVMGVSVLGGKLCLYHKHEDFDIWVLKAYGVKKSWTKWFTIPSNEVARDCVIIPINRFSDDEVLLSYFCWKGMAMEIQKKNKVSEDRLSDLPESILLHILSKILDDNESIVRTSVLSTRWRFLWMSVPLSLFYSLPHPLLRYTEKDVSDFIASINRDLYYWRSSEKIVEFRVILPWYNTSYVKDVDLWVHFATKVAMVECFTVGFDKESNSRYEFPQFAYKNKYLKSLDLRKCELNPCGSINWSRLTFLSIASLNLTDGVLEKVLSGCPNLEDLELKNVLGISRLEVRSMKLTYLSILDCQNENDDIQIEILAPHLKYLELFGYCNKICLNPRNVASLVSTIIFLEFDEECNLEKECSYLKELLHGVGHVEKLELGPWCIQCMSILELKDWKSPPSNRKFLKLNISLESLDISGIYSFIQSSLDIETLVIDWYEYEWENLSLSYKDDDDEYSKWFETHDSNCSLRHLKTINFIDFYGSLSENKSILSLVKYLLKNATMLEKFMVAAILKGSNASRDYVKMEHEFLSFPRSSPNASIVFSS</sequence>
<organism evidence="3 4">
    <name type="scientific">Solanum verrucosum</name>
    <dbReference type="NCBI Taxonomy" id="315347"/>
    <lineage>
        <taxon>Eukaryota</taxon>
        <taxon>Viridiplantae</taxon>
        <taxon>Streptophyta</taxon>
        <taxon>Embryophyta</taxon>
        <taxon>Tracheophyta</taxon>
        <taxon>Spermatophyta</taxon>
        <taxon>Magnoliopsida</taxon>
        <taxon>eudicotyledons</taxon>
        <taxon>Gunneridae</taxon>
        <taxon>Pentapetalae</taxon>
        <taxon>asterids</taxon>
        <taxon>lamiids</taxon>
        <taxon>Solanales</taxon>
        <taxon>Solanaceae</taxon>
        <taxon>Solanoideae</taxon>
        <taxon>Solaneae</taxon>
        <taxon>Solanum</taxon>
    </lineage>
</organism>
<proteinExistence type="predicted"/>
<keyword evidence="1" id="KW-0472">Membrane</keyword>
<keyword evidence="1" id="KW-1133">Transmembrane helix</keyword>
<protein>
    <recommendedName>
        <fullName evidence="2">FBD domain-containing protein</fullName>
    </recommendedName>
</protein>
<dbReference type="InterPro" id="IPR053772">
    <property type="entry name" value="At1g61320/At1g61330-like"/>
</dbReference>
<accession>A0AAF0ZL51</accession>
<dbReference type="PANTHER" id="PTHR34145">
    <property type="entry name" value="OS02G0105600 PROTEIN"/>
    <property type="match status" value="1"/>
</dbReference>
<dbReference type="SUPFAM" id="SSF52047">
    <property type="entry name" value="RNI-like"/>
    <property type="match status" value="1"/>
</dbReference>
<dbReference type="Proteomes" id="UP001234989">
    <property type="component" value="Chromosome 8"/>
</dbReference>
<feature type="transmembrane region" description="Helical" evidence="1">
    <location>
        <begin position="104"/>
        <end position="126"/>
    </location>
</feature>
<evidence type="ECO:0000313" key="4">
    <source>
        <dbReference type="Proteomes" id="UP001234989"/>
    </source>
</evidence>
<feature type="domain" description="FBD" evidence="2">
    <location>
        <begin position="579"/>
        <end position="657"/>
    </location>
</feature>
<dbReference type="NCBIfam" id="TIGR01640">
    <property type="entry name" value="F_box_assoc_1"/>
    <property type="match status" value="1"/>
</dbReference>
<keyword evidence="1" id="KW-0812">Transmembrane</keyword>
<dbReference type="Gene3D" id="3.80.10.10">
    <property type="entry name" value="Ribonuclease Inhibitor"/>
    <property type="match status" value="1"/>
</dbReference>
<keyword evidence="4" id="KW-1185">Reference proteome</keyword>
<dbReference type="InterPro" id="IPR055357">
    <property type="entry name" value="LRR_At1g61320_AtMIF1"/>
</dbReference>
<dbReference type="InterPro" id="IPR032675">
    <property type="entry name" value="LRR_dom_sf"/>
</dbReference>
<dbReference type="SMART" id="SM00579">
    <property type="entry name" value="FBD"/>
    <property type="match status" value="1"/>
</dbReference>